<dbReference type="GO" id="GO:0005536">
    <property type="term" value="F:D-glucose binding"/>
    <property type="evidence" value="ECO:0007669"/>
    <property type="project" value="InterPro"/>
</dbReference>
<dbReference type="EMBL" id="CP000967">
    <property type="protein sequence ID" value="ACD59806.1"/>
    <property type="molecule type" value="Genomic_DNA"/>
</dbReference>
<dbReference type="KEGG" id="xop:PXO_01582"/>
<dbReference type="GO" id="GO:0005524">
    <property type="term" value="F:ATP binding"/>
    <property type="evidence" value="ECO:0007669"/>
    <property type="project" value="UniProtKB-KW"/>
</dbReference>
<accession>A0A0K0GM15</accession>
<keyword evidence="2" id="KW-0547">Nucleotide-binding</keyword>
<evidence type="ECO:0000256" key="6">
    <source>
        <dbReference type="SAM" id="MobiDB-lite"/>
    </source>
</evidence>
<dbReference type="GO" id="GO:0004340">
    <property type="term" value="F:glucokinase activity"/>
    <property type="evidence" value="ECO:0007669"/>
    <property type="project" value="InterPro"/>
</dbReference>
<name>A0A0K0GM15_XANOP</name>
<sequence>MAAISRSADVSASPAVPVATSFIAADVGGAHVRLDHMVQASDAAIALSHYRSYRCAEHASLEAILGDFLQQQRAVDAVVIANAGVALDDGSFLSATPCRGRSRQAASAPRSRCATCNWSTTSTQSPTRHRRWNNGPCCN</sequence>
<feature type="region of interest" description="Disordered" evidence="6">
    <location>
        <begin position="117"/>
        <end position="139"/>
    </location>
</feature>
<dbReference type="GO" id="GO:0006096">
    <property type="term" value="P:glycolytic process"/>
    <property type="evidence" value="ECO:0007669"/>
    <property type="project" value="InterPro"/>
</dbReference>
<evidence type="ECO:0000256" key="2">
    <source>
        <dbReference type="ARBA" id="ARBA00022741"/>
    </source>
</evidence>
<keyword evidence="4" id="KW-0067">ATP-binding</keyword>
<evidence type="ECO:0000256" key="5">
    <source>
        <dbReference type="RuleBase" id="RU004046"/>
    </source>
</evidence>
<dbReference type="PANTHER" id="PTHR47690">
    <property type="entry name" value="GLUCOKINASE"/>
    <property type="match status" value="1"/>
</dbReference>
<dbReference type="GO" id="GO:0005829">
    <property type="term" value="C:cytosol"/>
    <property type="evidence" value="ECO:0007669"/>
    <property type="project" value="TreeGrafter"/>
</dbReference>
<reference evidence="7 8" key="1">
    <citation type="journal article" date="2008" name="BMC Genomics">
        <title>Genome sequence and rapid evolution of the rice pathogen Xanthomonas oryzae pv. oryzae PXO99A.</title>
        <authorList>
            <person name="Salzberg S.L."/>
            <person name="Sommer D.D."/>
            <person name="Schatz M.C."/>
            <person name="Phillippy A.M."/>
            <person name="Rabinowicz P.D."/>
            <person name="Tsuge S."/>
            <person name="Furutani A."/>
            <person name="Ochiai H."/>
            <person name="Delcher A.L."/>
            <person name="Kelley D."/>
            <person name="Madupu R."/>
            <person name="Puiu D."/>
            <person name="Radune D."/>
            <person name="Shumway M."/>
            <person name="Trapnell C."/>
            <person name="Aparna G."/>
            <person name="Jha G."/>
            <person name="Pandey A."/>
            <person name="Patil P.B."/>
            <person name="Ishihara H."/>
            <person name="Meyer D.F."/>
            <person name="Szurek B."/>
            <person name="Verdier V."/>
            <person name="Koebnik R."/>
            <person name="Dow J.M."/>
            <person name="Ryan R.P."/>
            <person name="Hirata H."/>
            <person name="Tsuyumu S."/>
            <person name="Won Lee S."/>
            <person name="Seo Y.S."/>
            <person name="Sriariyanum M."/>
            <person name="Ronald P.C."/>
            <person name="Sonti R.V."/>
            <person name="Van Sluys M.A."/>
            <person name="Leach J.E."/>
            <person name="White F.F."/>
            <person name="Bogdanove A.J."/>
        </authorList>
    </citation>
    <scope>NUCLEOTIDE SEQUENCE [LARGE SCALE GENOMIC DNA]</scope>
    <source>
        <strain evidence="7 8">PXO99A</strain>
    </source>
</reference>
<proteinExistence type="inferred from homology"/>
<dbReference type="Proteomes" id="UP000001740">
    <property type="component" value="Chromosome"/>
</dbReference>
<dbReference type="InterPro" id="IPR003836">
    <property type="entry name" value="Glucokinase"/>
</dbReference>
<protein>
    <submittedName>
        <fullName evidence="7">Glucose kinase</fullName>
    </submittedName>
</protein>
<dbReference type="AlphaFoldDB" id="A0A0K0GM15"/>
<dbReference type="eggNOG" id="COG0837">
    <property type="taxonomic scope" value="Bacteria"/>
</dbReference>
<dbReference type="Gene3D" id="3.30.420.40">
    <property type="match status" value="1"/>
</dbReference>
<organism evidence="7 8">
    <name type="scientific">Xanthomonas oryzae pv. oryzae (strain PXO99A)</name>
    <dbReference type="NCBI Taxonomy" id="360094"/>
    <lineage>
        <taxon>Bacteria</taxon>
        <taxon>Pseudomonadati</taxon>
        <taxon>Pseudomonadota</taxon>
        <taxon>Gammaproteobacteria</taxon>
        <taxon>Lysobacterales</taxon>
        <taxon>Lysobacteraceae</taxon>
        <taxon>Xanthomonas</taxon>
    </lineage>
</organism>
<dbReference type="PANTHER" id="PTHR47690:SF1">
    <property type="entry name" value="GLUCOKINASE"/>
    <property type="match status" value="1"/>
</dbReference>
<gene>
    <name evidence="7" type="ordered locus">PXO_01582</name>
</gene>
<evidence type="ECO:0000256" key="3">
    <source>
        <dbReference type="ARBA" id="ARBA00022777"/>
    </source>
</evidence>
<evidence type="ECO:0000313" key="7">
    <source>
        <dbReference type="EMBL" id="ACD59806.1"/>
    </source>
</evidence>
<keyword evidence="1" id="KW-0808">Transferase</keyword>
<dbReference type="InterPro" id="IPR050201">
    <property type="entry name" value="Bacterial_glucokinase"/>
</dbReference>
<dbReference type="Pfam" id="PF02685">
    <property type="entry name" value="Glucokinase"/>
    <property type="match status" value="1"/>
</dbReference>
<comment type="similarity">
    <text evidence="5">Belongs to the bacterial glucokinase family.</text>
</comment>
<evidence type="ECO:0000313" key="8">
    <source>
        <dbReference type="Proteomes" id="UP000001740"/>
    </source>
</evidence>
<dbReference type="HOGENOM" id="CLU_1844328_0_0_6"/>
<keyword evidence="3 7" id="KW-0418">Kinase</keyword>
<evidence type="ECO:0000256" key="4">
    <source>
        <dbReference type="ARBA" id="ARBA00022840"/>
    </source>
</evidence>
<evidence type="ECO:0000256" key="1">
    <source>
        <dbReference type="ARBA" id="ARBA00022679"/>
    </source>
</evidence>
<feature type="compositionally biased region" description="Polar residues" evidence="6">
    <location>
        <begin position="117"/>
        <end position="126"/>
    </location>
</feature>